<evidence type="ECO:0000313" key="2">
    <source>
        <dbReference type="EMBL" id="MBD8505841.1"/>
    </source>
</evidence>
<sequence length="87" mass="9660">MNTPSEKYETLISVVFVAYSAVMLMLYTVLLVQGINAWWLIASVGLFGLIIIGFLVMPKVNGRHRGGLDAEVRLHARKLQASQTARD</sequence>
<reference evidence="2" key="1">
    <citation type="submission" date="2020-09" db="EMBL/GenBank/DDBJ databases">
        <title>Hoyosella lacisalsi sp. nov., a halotolerant actinobacterium isolated from soil of Lake Gudzhirganskoe.</title>
        <authorList>
            <person name="Yang Q."/>
            <person name="Guo P.Y."/>
            <person name="Liu S.W."/>
            <person name="Li F.N."/>
            <person name="Sun C.H."/>
        </authorList>
    </citation>
    <scope>NUCLEOTIDE SEQUENCE</scope>
    <source>
        <strain evidence="2">G463</strain>
    </source>
</reference>
<comment type="caution">
    <text evidence="2">The sequence shown here is derived from an EMBL/GenBank/DDBJ whole genome shotgun (WGS) entry which is preliminary data.</text>
</comment>
<dbReference type="RefSeq" id="WP_192038296.1">
    <property type="nucleotide sequence ID" value="NZ_JACYWE010000002.1"/>
</dbReference>
<dbReference type="EMBL" id="JACYWE010000002">
    <property type="protein sequence ID" value="MBD8505841.1"/>
    <property type="molecule type" value="Genomic_DNA"/>
</dbReference>
<evidence type="ECO:0000256" key="1">
    <source>
        <dbReference type="SAM" id="Phobius"/>
    </source>
</evidence>
<gene>
    <name evidence="2" type="ORF">HT102_04990</name>
</gene>
<proteinExistence type="predicted"/>
<keyword evidence="1" id="KW-1133">Transmembrane helix</keyword>
<protein>
    <submittedName>
        <fullName evidence="2">Uncharacterized protein</fullName>
    </submittedName>
</protein>
<feature type="transmembrane region" description="Helical" evidence="1">
    <location>
        <begin position="12"/>
        <end position="32"/>
    </location>
</feature>
<dbReference type="AlphaFoldDB" id="A0A927JAS4"/>
<accession>A0A927JAS4</accession>
<name>A0A927JAS4_9ACTN</name>
<keyword evidence="1" id="KW-0812">Transmembrane</keyword>
<evidence type="ECO:0000313" key="3">
    <source>
        <dbReference type="Proteomes" id="UP000642993"/>
    </source>
</evidence>
<feature type="transmembrane region" description="Helical" evidence="1">
    <location>
        <begin position="38"/>
        <end position="57"/>
    </location>
</feature>
<organism evidence="2 3">
    <name type="scientific">Lolliginicoccus lacisalsi</name>
    <dbReference type="NCBI Taxonomy" id="2742202"/>
    <lineage>
        <taxon>Bacteria</taxon>
        <taxon>Bacillati</taxon>
        <taxon>Actinomycetota</taxon>
        <taxon>Actinomycetes</taxon>
        <taxon>Mycobacteriales</taxon>
        <taxon>Hoyosellaceae</taxon>
        <taxon>Lolliginicoccus</taxon>
    </lineage>
</organism>
<dbReference type="Proteomes" id="UP000642993">
    <property type="component" value="Unassembled WGS sequence"/>
</dbReference>
<keyword evidence="1" id="KW-0472">Membrane</keyword>
<keyword evidence="3" id="KW-1185">Reference proteome</keyword>